<reference evidence="2 3" key="1">
    <citation type="submission" date="2024-05" db="EMBL/GenBank/DDBJ databases">
        <authorList>
            <person name="Duchaud E."/>
        </authorList>
    </citation>
    <scope>NUCLEOTIDE SEQUENCE [LARGE SCALE GENOMIC DNA]</scope>
    <source>
        <strain evidence="2">Ena-SAMPLE-TAB-13-05-2024-13:56:06:370-140302</strain>
    </source>
</reference>
<comment type="caution">
    <text evidence="2">The sequence shown here is derived from an EMBL/GenBank/DDBJ whole genome shotgun (WGS) entry which is preliminary data.</text>
</comment>
<name>A0ABP1EKD7_9FLAO</name>
<dbReference type="RefSeq" id="WP_348711441.1">
    <property type="nucleotide sequence ID" value="NZ_CAXIXY010000004.1"/>
</dbReference>
<keyword evidence="3" id="KW-1185">Reference proteome</keyword>
<organism evidence="2 3">
    <name type="scientific">Tenacibaculum platacis</name>
    <dbReference type="NCBI Taxonomy" id="3137852"/>
    <lineage>
        <taxon>Bacteria</taxon>
        <taxon>Pseudomonadati</taxon>
        <taxon>Bacteroidota</taxon>
        <taxon>Flavobacteriia</taxon>
        <taxon>Flavobacteriales</taxon>
        <taxon>Flavobacteriaceae</taxon>
        <taxon>Tenacibaculum</taxon>
    </lineage>
</organism>
<sequence length="139" mass="16320">MGENKHIEELDAFAKKYVQEVEQDIPSLDFTSNVMNTIIETKSSEVFKATPLISKKVWFLLFSILTVCIIYVSKGKSILETWTISNKFKFKPKLDFEFPNLFQSISVSNTMLMACFFFTLLIFIQFYFFKTRFEKDIDS</sequence>
<accession>A0ABP1EKD7</accession>
<evidence type="ECO:0000256" key="1">
    <source>
        <dbReference type="SAM" id="Phobius"/>
    </source>
</evidence>
<dbReference type="Proteomes" id="UP001497416">
    <property type="component" value="Unassembled WGS sequence"/>
</dbReference>
<proteinExistence type="predicted"/>
<keyword evidence="1" id="KW-1133">Transmembrane helix</keyword>
<feature type="transmembrane region" description="Helical" evidence="1">
    <location>
        <begin position="111"/>
        <end position="129"/>
    </location>
</feature>
<evidence type="ECO:0000313" key="3">
    <source>
        <dbReference type="Proteomes" id="UP001497416"/>
    </source>
</evidence>
<dbReference type="EMBL" id="CAXIXY010000004">
    <property type="protein sequence ID" value="CAL2083078.1"/>
    <property type="molecule type" value="Genomic_DNA"/>
</dbReference>
<keyword evidence="1" id="KW-0472">Membrane</keyword>
<protein>
    <submittedName>
        <fullName evidence="2">Uncharacterized protein</fullName>
    </submittedName>
</protein>
<gene>
    <name evidence="2" type="ORF">T190607A01A_20075</name>
</gene>
<evidence type="ECO:0000313" key="2">
    <source>
        <dbReference type="EMBL" id="CAL2083078.1"/>
    </source>
</evidence>
<keyword evidence="1" id="KW-0812">Transmembrane</keyword>
<feature type="transmembrane region" description="Helical" evidence="1">
    <location>
        <begin position="57"/>
        <end position="73"/>
    </location>
</feature>